<reference evidence="1" key="2">
    <citation type="journal article" date="2007" name="Science">
        <title>Draft genome sequence of the sexually transmitted pathogen Trichomonas vaginalis.</title>
        <authorList>
            <person name="Carlton J.M."/>
            <person name="Hirt R.P."/>
            <person name="Silva J.C."/>
            <person name="Delcher A.L."/>
            <person name="Schatz M."/>
            <person name="Zhao Q."/>
            <person name="Wortman J.R."/>
            <person name="Bidwell S.L."/>
            <person name="Alsmark U.C.M."/>
            <person name="Besteiro S."/>
            <person name="Sicheritz-Ponten T."/>
            <person name="Noel C.J."/>
            <person name="Dacks J.B."/>
            <person name="Foster P.G."/>
            <person name="Simillion C."/>
            <person name="Van de Peer Y."/>
            <person name="Miranda-Saavedra D."/>
            <person name="Barton G.J."/>
            <person name="Westrop G.D."/>
            <person name="Mueller S."/>
            <person name="Dessi D."/>
            <person name="Fiori P.L."/>
            <person name="Ren Q."/>
            <person name="Paulsen I."/>
            <person name="Zhang H."/>
            <person name="Bastida-Corcuera F.D."/>
            <person name="Simoes-Barbosa A."/>
            <person name="Brown M.T."/>
            <person name="Hayes R.D."/>
            <person name="Mukherjee M."/>
            <person name="Okumura C.Y."/>
            <person name="Schneider R."/>
            <person name="Smith A.J."/>
            <person name="Vanacova S."/>
            <person name="Villalvazo M."/>
            <person name="Haas B.J."/>
            <person name="Pertea M."/>
            <person name="Feldblyum T.V."/>
            <person name="Utterback T.R."/>
            <person name="Shu C.L."/>
            <person name="Osoegawa K."/>
            <person name="de Jong P.J."/>
            <person name="Hrdy I."/>
            <person name="Horvathova L."/>
            <person name="Zubacova Z."/>
            <person name="Dolezal P."/>
            <person name="Malik S.B."/>
            <person name="Logsdon J.M. Jr."/>
            <person name="Henze K."/>
            <person name="Gupta A."/>
            <person name="Wang C.C."/>
            <person name="Dunne R.L."/>
            <person name="Upcroft J.A."/>
            <person name="Upcroft P."/>
            <person name="White O."/>
            <person name="Salzberg S.L."/>
            <person name="Tang P."/>
            <person name="Chiu C.-H."/>
            <person name="Lee Y.-S."/>
            <person name="Embley T.M."/>
            <person name="Coombs G.H."/>
            <person name="Mottram J.C."/>
            <person name="Tachezy J."/>
            <person name="Fraser-Liggett C.M."/>
            <person name="Johnson P.J."/>
        </authorList>
    </citation>
    <scope>NUCLEOTIDE SEQUENCE [LARGE SCALE GENOMIC DNA]</scope>
    <source>
        <strain evidence="1">G3</strain>
    </source>
</reference>
<dbReference type="InParanoid" id="A2E0G0"/>
<name>A2E0G0_TRIV3</name>
<keyword evidence="2" id="KW-1185">Reference proteome</keyword>
<reference evidence="1" key="1">
    <citation type="submission" date="2006-10" db="EMBL/GenBank/DDBJ databases">
        <authorList>
            <person name="Amadeo P."/>
            <person name="Zhao Q."/>
            <person name="Wortman J."/>
            <person name="Fraser-Liggett C."/>
            <person name="Carlton J."/>
        </authorList>
    </citation>
    <scope>NUCLEOTIDE SEQUENCE</scope>
    <source>
        <strain evidence="1">G3</strain>
    </source>
</reference>
<dbReference type="Proteomes" id="UP000001542">
    <property type="component" value="Unassembled WGS sequence"/>
</dbReference>
<proteinExistence type="predicted"/>
<sequence>MGANQTVPSYQTIGSALQNVCYTGEQPGLSFLHTHSVDMSTNFTQILNIGPRIYPLALIDQSHEEIFPGSYSAILKTEIEGIEIESVLNSESIDVTSTIPFTDDITFALNASCLPTYDISFNTKVITNMINASIQAKTVDNFKNLYLSTETNVALSNSLLVGGAYTIDLEKFRQGFELMASFQTLRNLFCYTYNHTNSISTFGWNFTINNGASIGSKIQVDHDANIKVGTLGYNMVIGNNSVCASISSELSTCAKFVRDTGKGLTVSVGLTSNMLKQINAISLGLQLDTGKQI</sequence>
<dbReference type="KEGG" id="tva:4771825"/>
<dbReference type="AlphaFoldDB" id="A2E0G0"/>
<gene>
    <name evidence="1" type="ORF">TVAG_044000</name>
</gene>
<dbReference type="EMBL" id="DS113279">
    <property type="protein sequence ID" value="EAY13840.1"/>
    <property type="molecule type" value="Genomic_DNA"/>
</dbReference>
<protein>
    <submittedName>
        <fullName evidence="1">Uncharacterized protein</fullName>
    </submittedName>
</protein>
<dbReference type="SUPFAM" id="SSF51161">
    <property type="entry name" value="Trimeric LpxA-like enzymes"/>
    <property type="match status" value="1"/>
</dbReference>
<dbReference type="VEuPathDB" id="TrichDB:TVAGG3_0541100"/>
<dbReference type="InterPro" id="IPR011004">
    <property type="entry name" value="Trimer_LpxA-like_sf"/>
</dbReference>
<dbReference type="VEuPathDB" id="TrichDB:TVAG_044000"/>
<organism evidence="1 2">
    <name type="scientific">Trichomonas vaginalis (strain ATCC PRA-98 / G3)</name>
    <dbReference type="NCBI Taxonomy" id="412133"/>
    <lineage>
        <taxon>Eukaryota</taxon>
        <taxon>Metamonada</taxon>
        <taxon>Parabasalia</taxon>
        <taxon>Trichomonadida</taxon>
        <taxon>Trichomonadidae</taxon>
        <taxon>Trichomonas</taxon>
    </lineage>
</organism>
<evidence type="ECO:0000313" key="1">
    <source>
        <dbReference type="EMBL" id="EAY13840.1"/>
    </source>
</evidence>
<accession>A2E0G0</accession>
<dbReference type="RefSeq" id="XP_001326063.1">
    <property type="nucleotide sequence ID" value="XM_001326028.1"/>
</dbReference>
<evidence type="ECO:0000313" key="2">
    <source>
        <dbReference type="Proteomes" id="UP000001542"/>
    </source>
</evidence>